<dbReference type="PANTHER" id="PTHR43068:SF1">
    <property type="entry name" value="SLR1854 PROTEIN"/>
    <property type="match status" value="1"/>
</dbReference>
<gene>
    <name evidence="1" type="ORF">AKJ09_02112</name>
</gene>
<dbReference type="Proteomes" id="UP000064967">
    <property type="component" value="Chromosome"/>
</dbReference>
<dbReference type="EMBL" id="CP012333">
    <property type="protein sequence ID" value="AKU95448.1"/>
    <property type="molecule type" value="Genomic_DNA"/>
</dbReference>
<sequence>MARVLVPLPDRDFDLTEVAVPWAVLSEAGHDVVFATENATTPACDPKLVTGVLFGQLGAKEEPKRLYAELERSPAFRAPIAWRDIDPTTFDALVLPGGHAQGMKQYLASELLQSKVAAFTRTGKPFGAICHGVIVLARAKDPDTGKSVLHGRTTTCLPKYMERIAYYLTSWKLGRYYRTYDAYVEDEVKEALASPSDFLRGPITLTTHGTATQDTCAFVVENGPYVSARWPGDAYLFARKLAERLRT</sequence>
<dbReference type="RefSeq" id="WP_146646895.1">
    <property type="nucleotide sequence ID" value="NZ_CP012333.1"/>
</dbReference>
<dbReference type="InterPro" id="IPR032633">
    <property type="entry name" value="ThiJ-like"/>
</dbReference>
<dbReference type="STRING" id="1391654.AKJ09_02112"/>
<dbReference type="OrthoDB" id="9792284at2"/>
<dbReference type="PANTHER" id="PTHR43068">
    <property type="entry name" value="SLR1854 PROTEIN"/>
    <property type="match status" value="1"/>
</dbReference>
<dbReference type="InterPro" id="IPR029062">
    <property type="entry name" value="Class_I_gatase-like"/>
</dbReference>
<evidence type="ECO:0000313" key="2">
    <source>
        <dbReference type="Proteomes" id="UP000064967"/>
    </source>
</evidence>
<evidence type="ECO:0008006" key="3">
    <source>
        <dbReference type="Google" id="ProtNLM"/>
    </source>
</evidence>
<dbReference type="Gene3D" id="3.40.50.880">
    <property type="match status" value="1"/>
</dbReference>
<protein>
    <recommendedName>
        <fullName evidence="3">ThiJ/PfpI family protein</fullName>
    </recommendedName>
</protein>
<dbReference type="AlphaFoldDB" id="A0A0K1PPK0"/>
<dbReference type="KEGG" id="llu:AKJ09_02112"/>
<dbReference type="SUPFAM" id="SSF52317">
    <property type="entry name" value="Class I glutamine amidotransferase-like"/>
    <property type="match status" value="1"/>
</dbReference>
<accession>A0A0K1PPK0</accession>
<dbReference type="Pfam" id="PF17124">
    <property type="entry name" value="ThiJ_like"/>
    <property type="match status" value="1"/>
</dbReference>
<reference evidence="1 2" key="1">
    <citation type="submission" date="2015-08" db="EMBL/GenBank/DDBJ databases">
        <authorList>
            <person name="Babu N.S."/>
            <person name="Beckwith C.J."/>
            <person name="Beseler K.G."/>
            <person name="Brison A."/>
            <person name="Carone J.V."/>
            <person name="Caskin T.P."/>
            <person name="Diamond M."/>
            <person name="Durham M.E."/>
            <person name="Foxe J.M."/>
            <person name="Go M."/>
            <person name="Henderson B.A."/>
            <person name="Jones I.B."/>
            <person name="McGettigan J.A."/>
            <person name="Micheletti S.J."/>
            <person name="Nasrallah M.E."/>
            <person name="Ortiz D."/>
            <person name="Piller C.R."/>
            <person name="Privatt S.R."/>
            <person name="Schneider S.L."/>
            <person name="Sharp S."/>
            <person name="Smith T.C."/>
            <person name="Stanton J.D."/>
            <person name="Ullery H.E."/>
            <person name="Wilson R.J."/>
            <person name="Serrano M.G."/>
            <person name="Buck G."/>
            <person name="Lee V."/>
            <person name="Wang Y."/>
            <person name="Carvalho R."/>
            <person name="Voegtly L."/>
            <person name="Shi R."/>
            <person name="Duckworth R."/>
            <person name="Johnson A."/>
            <person name="Loviza R."/>
            <person name="Walstead R."/>
            <person name="Shah Z."/>
            <person name="Kiflezghi M."/>
            <person name="Wade K."/>
            <person name="Ball S.L."/>
            <person name="Bradley K.W."/>
            <person name="Asai D.J."/>
            <person name="Bowman C.A."/>
            <person name="Russell D.A."/>
            <person name="Pope W.H."/>
            <person name="Jacobs-Sera D."/>
            <person name="Hendrix R.W."/>
            <person name="Hatfull G.F."/>
        </authorList>
    </citation>
    <scope>NUCLEOTIDE SEQUENCE [LARGE SCALE GENOMIC DNA]</scope>
    <source>
        <strain evidence="1 2">DSM 27648</strain>
    </source>
</reference>
<evidence type="ECO:0000313" key="1">
    <source>
        <dbReference type="EMBL" id="AKU95448.1"/>
    </source>
</evidence>
<proteinExistence type="predicted"/>
<dbReference type="PATRIC" id="fig|1391654.3.peg.2126"/>
<organism evidence="1 2">
    <name type="scientific">Labilithrix luteola</name>
    <dbReference type="NCBI Taxonomy" id="1391654"/>
    <lineage>
        <taxon>Bacteria</taxon>
        <taxon>Pseudomonadati</taxon>
        <taxon>Myxococcota</taxon>
        <taxon>Polyangia</taxon>
        <taxon>Polyangiales</taxon>
        <taxon>Labilitrichaceae</taxon>
        <taxon>Labilithrix</taxon>
    </lineage>
</organism>
<name>A0A0K1PPK0_9BACT</name>
<keyword evidence="2" id="KW-1185">Reference proteome</keyword>